<accession>A0A5B0KJG1</accession>
<evidence type="ECO:0000256" key="3">
    <source>
        <dbReference type="ARBA" id="ARBA00022801"/>
    </source>
</evidence>
<dbReference type="PANTHER" id="PTHR11717">
    <property type="entry name" value="LOW MOLECULAR WEIGHT PROTEIN TYROSINE PHOSPHATASE"/>
    <property type="match status" value="1"/>
</dbReference>
<evidence type="ECO:0000256" key="4">
    <source>
        <dbReference type="ARBA" id="ARBA00022912"/>
    </source>
</evidence>
<name>A0A5B0KJG1_9PROT</name>
<dbReference type="EC" id="3.1.3.48" evidence="2"/>
<dbReference type="SMART" id="SM00226">
    <property type="entry name" value="LMWPc"/>
    <property type="match status" value="1"/>
</dbReference>
<keyword evidence="3" id="KW-0378">Hydrolase</keyword>
<dbReference type="FunFam" id="3.40.50.2300:FF:000113">
    <property type="entry name" value="Low molecular weight protein-tyrosine-phosphatase"/>
    <property type="match status" value="1"/>
</dbReference>
<dbReference type="Proteomes" id="UP000325333">
    <property type="component" value="Unassembled WGS sequence"/>
</dbReference>
<feature type="domain" description="Phosphotyrosine protein phosphatase I" evidence="6">
    <location>
        <begin position="8"/>
        <end position="157"/>
    </location>
</feature>
<comment type="similarity">
    <text evidence="1">Belongs to the low molecular weight phosphotyrosine protein phosphatase family.</text>
</comment>
<dbReference type="CDD" id="cd16343">
    <property type="entry name" value="LMWPTP"/>
    <property type="match status" value="1"/>
</dbReference>
<dbReference type="InterPro" id="IPR036196">
    <property type="entry name" value="Ptyr_pPase_sf"/>
</dbReference>
<feature type="active site" description="Proton donor" evidence="5">
    <location>
        <position position="131"/>
    </location>
</feature>
<dbReference type="Gene3D" id="3.40.50.2300">
    <property type="match status" value="1"/>
</dbReference>
<evidence type="ECO:0000256" key="5">
    <source>
        <dbReference type="PIRSR" id="PIRSR617867-1"/>
    </source>
</evidence>
<feature type="active site" evidence="5">
    <location>
        <position position="20"/>
    </location>
</feature>
<comment type="caution">
    <text evidence="7">The sequence shown here is derived from an EMBL/GenBank/DDBJ whole genome shotgun (WGS) entry which is preliminary data.</text>
</comment>
<evidence type="ECO:0000256" key="2">
    <source>
        <dbReference type="ARBA" id="ARBA00013064"/>
    </source>
</evidence>
<feature type="active site" description="Nucleophile" evidence="5">
    <location>
        <position position="14"/>
    </location>
</feature>
<evidence type="ECO:0000313" key="7">
    <source>
        <dbReference type="EMBL" id="KAA1052419.1"/>
    </source>
</evidence>
<evidence type="ECO:0000313" key="8">
    <source>
        <dbReference type="Proteomes" id="UP000325333"/>
    </source>
</evidence>
<organism evidence="7 8">
    <name type="scientific">Azospirillum argentinense</name>
    <dbReference type="NCBI Taxonomy" id="2970906"/>
    <lineage>
        <taxon>Bacteria</taxon>
        <taxon>Pseudomonadati</taxon>
        <taxon>Pseudomonadota</taxon>
        <taxon>Alphaproteobacteria</taxon>
        <taxon>Rhodospirillales</taxon>
        <taxon>Azospirillaceae</taxon>
        <taxon>Azospirillum</taxon>
    </lineage>
</organism>
<sequence length="175" mass="19550">MIQQAPVLSVLFVCTGNICRSPTAEGLFRTHLRWAGLGDHVYVDSAGTHGYHVGELPDPRSIEVARQRGVDISCLRARQVTPADFERFDIILALDHGHLGELKRLAPAEKRDRVQLFLDFTTDLKGQDVPDPYYGDEEQFTQALDVIDVGVQALLKEVERRLARSSLMAGRPVPF</sequence>
<dbReference type="PRINTS" id="PR00719">
    <property type="entry name" value="LMWPTPASE"/>
</dbReference>
<dbReference type="SUPFAM" id="SSF52788">
    <property type="entry name" value="Phosphotyrosine protein phosphatases I"/>
    <property type="match status" value="1"/>
</dbReference>
<protein>
    <recommendedName>
        <fullName evidence="2">protein-tyrosine-phosphatase</fullName>
        <ecNumber evidence="2">3.1.3.48</ecNumber>
    </recommendedName>
</protein>
<dbReference type="PANTHER" id="PTHR11717:SF7">
    <property type="entry name" value="LOW MOLECULAR WEIGHT PHOSPHOTYROSINE PROTEIN PHOSPHATASE"/>
    <property type="match status" value="1"/>
</dbReference>
<gene>
    <name evidence="7" type="ORF">FH063_004750</name>
</gene>
<dbReference type="InterPro" id="IPR017867">
    <property type="entry name" value="Tyr_phospatase_low_mol_wt"/>
</dbReference>
<dbReference type="Pfam" id="PF01451">
    <property type="entry name" value="LMWPc"/>
    <property type="match status" value="1"/>
</dbReference>
<dbReference type="InterPro" id="IPR023485">
    <property type="entry name" value="Ptyr_pPase"/>
</dbReference>
<evidence type="ECO:0000256" key="1">
    <source>
        <dbReference type="ARBA" id="ARBA00011063"/>
    </source>
</evidence>
<dbReference type="InterPro" id="IPR050438">
    <property type="entry name" value="LMW_PTPase"/>
</dbReference>
<dbReference type="RefSeq" id="WP_149651791.1">
    <property type="nucleotide sequence ID" value="NZ_VEWN01000031.1"/>
</dbReference>
<evidence type="ECO:0000259" key="6">
    <source>
        <dbReference type="SMART" id="SM00226"/>
    </source>
</evidence>
<reference evidence="7 8" key="1">
    <citation type="submission" date="2019-07" db="EMBL/GenBank/DDBJ databases">
        <title>Genome sequencing of the stress-tolerant strain Azospirillum brasilense Az19.</title>
        <authorList>
            <person name="Maroniche G.A."/>
            <person name="Garcia J.E."/>
            <person name="Pagnussat L."/>
            <person name="Amenta M."/>
            <person name="Creus C.M."/>
        </authorList>
    </citation>
    <scope>NUCLEOTIDE SEQUENCE [LARGE SCALE GENOMIC DNA]</scope>
    <source>
        <strain evidence="7 8">Az19</strain>
    </source>
</reference>
<dbReference type="EMBL" id="VEWN01000031">
    <property type="protein sequence ID" value="KAA1052419.1"/>
    <property type="molecule type" value="Genomic_DNA"/>
</dbReference>
<keyword evidence="4" id="KW-0904">Protein phosphatase</keyword>
<dbReference type="GO" id="GO:0004725">
    <property type="term" value="F:protein tyrosine phosphatase activity"/>
    <property type="evidence" value="ECO:0007669"/>
    <property type="project" value="UniProtKB-EC"/>
</dbReference>
<dbReference type="AlphaFoldDB" id="A0A5B0KJG1"/>
<proteinExistence type="inferred from homology"/>